<dbReference type="InterPro" id="IPR009053">
    <property type="entry name" value="Prefoldin"/>
</dbReference>
<dbReference type="GO" id="GO:0016272">
    <property type="term" value="C:prefoldin complex"/>
    <property type="evidence" value="ECO:0007669"/>
    <property type="project" value="InterPro"/>
</dbReference>
<accession>A0AAD2D8N2</accession>
<proteinExistence type="inferred from homology"/>
<dbReference type="SUPFAM" id="SSF46579">
    <property type="entry name" value="Prefoldin"/>
    <property type="match status" value="1"/>
</dbReference>
<dbReference type="AlphaFoldDB" id="A0AAD2D8N2"/>
<sequence>MATNPDPTKYVDKNEVMKCQKAYLIADKQVGLVHESVQLAKTALQKNEITKRELEALTDHKVYKAVGRMFVLSKGDLKADLEAHTKDIQDEMVKYDEMMKTYKDKRDKAYQDLQNLAK</sequence>
<comment type="caution">
    <text evidence="2">The sequence shown here is derived from an EMBL/GenBank/DDBJ whole genome shotgun (WGS) entry which is preliminary data.</text>
</comment>
<name>A0AAD2D8N2_EUPCR</name>
<dbReference type="Gene3D" id="1.10.287.370">
    <property type="match status" value="1"/>
</dbReference>
<dbReference type="GO" id="GO:0006457">
    <property type="term" value="P:protein folding"/>
    <property type="evidence" value="ECO:0007669"/>
    <property type="project" value="InterPro"/>
</dbReference>
<evidence type="ECO:0000313" key="2">
    <source>
        <dbReference type="EMBL" id="CAI2384952.1"/>
    </source>
</evidence>
<dbReference type="GO" id="GO:0051082">
    <property type="term" value="F:unfolded protein binding"/>
    <property type="evidence" value="ECO:0007669"/>
    <property type="project" value="InterPro"/>
</dbReference>
<evidence type="ECO:0000256" key="1">
    <source>
        <dbReference type="ARBA" id="ARBA00008045"/>
    </source>
</evidence>
<dbReference type="InterPro" id="IPR002777">
    <property type="entry name" value="PFD_beta-like"/>
</dbReference>
<comment type="similarity">
    <text evidence="1">Belongs to the prefoldin subunit beta family.</text>
</comment>
<reference evidence="2" key="1">
    <citation type="submission" date="2023-07" db="EMBL/GenBank/DDBJ databases">
        <authorList>
            <consortium name="AG Swart"/>
            <person name="Singh M."/>
            <person name="Singh A."/>
            <person name="Seah K."/>
            <person name="Emmerich C."/>
        </authorList>
    </citation>
    <scope>NUCLEOTIDE SEQUENCE</scope>
    <source>
        <strain evidence="2">DP1</strain>
    </source>
</reference>
<dbReference type="Pfam" id="PF01920">
    <property type="entry name" value="Prefoldin_2"/>
    <property type="match status" value="1"/>
</dbReference>
<evidence type="ECO:0000313" key="3">
    <source>
        <dbReference type="Proteomes" id="UP001295684"/>
    </source>
</evidence>
<dbReference type="EMBL" id="CAMPGE010027308">
    <property type="protein sequence ID" value="CAI2384952.1"/>
    <property type="molecule type" value="Genomic_DNA"/>
</dbReference>
<organism evidence="2 3">
    <name type="scientific">Euplotes crassus</name>
    <dbReference type="NCBI Taxonomy" id="5936"/>
    <lineage>
        <taxon>Eukaryota</taxon>
        <taxon>Sar</taxon>
        <taxon>Alveolata</taxon>
        <taxon>Ciliophora</taxon>
        <taxon>Intramacronucleata</taxon>
        <taxon>Spirotrichea</taxon>
        <taxon>Hypotrichia</taxon>
        <taxon>Euplotida</taxon>
        <taxon>Euplotidae</taxon>
        <taxon>Moneuplotes</taxon>
    </lineage>
</organism>
<keyword evidence="3" id="KW-1185">Reference proteome</keyword>
<protein>
    <recommendedName>
        <fullName evidence="4">Prefoldin subunit 1</fullName>
    </recommendedName>
</protein>
<gene>
    <name evidence="2" type="ORF">ECRASSUSDP1_LOCUS26492</name>
</gene>
<evidence type="ECO:0008006" key="4">
    <source>
        <dbReference type="Google" id="ProtNLM"/>
    </source>
</evidence>
<dbReference type="Proteomes" id="UP001295684">
    <property type="component" value="Unassembled WGS sequence"/>
</dbReference>